<proteinExistence type="predicted"/>
<sequence length="162" mass="18163">MTHNKWTSLAALLMAFCSTASAEQNTNEVLIEAPIQKVYDYVSQPHRWHEWHPASLSADTATAGELKQGDRFSEKIRIYGQETQMSYVVLIASPPNEFKTAFTSALIDGSIHYRLEQRSDGTLFKRTLDYSIDKYIATLKSGMQGLSRTALGNLKDTLESAQ</sequence>
<evidence type="ECO:0000313" key="2">
    <source>
        <dbReference type="EMBL" id="SER45949.1"/>
    </source>
</evidence>
<organism evidence="2 3">
    <name type="scientific">Pseudomonas cuatrocienegasensis</name>
    <dbReference type="NCBI Taxonomy" id="543360"/>
    <lineage>
        <taxon>Bacteria</taxon>
        <taxon>Pseudomonadati</taxon>
        <taxon>Pseudomonadota</taxon>
        <taxon>Gammaproteobacteria</taxon>
        <taxon>Pseudomonadales</taxon>
        <taxon>Pseudomonadaceae</taxon>
        <taxon>Pseudomonas</taxon>
    </lineage>
</organism>
<evidence type="ECO:0000256" key="1">
    <source>
        <dbReference type="SAM" id="SignalP"/>
    </source>
</evidence>
<dbReference type="Pfam" id="PF10604">
    <property type="entry name" value="Polyketide_cyc2"/>
    <property type="match status" value="1"/>
</dbReference>
<reference evidence="2 3" key="1">
    <citation type="submission" date="2016-10" db="EMBL/GenBank/DDBJ databases">
        <authorList>
            <person name="Varghese N."/>
            <person name="Submissions S."/>
        </authorList>
    </citation>
    <scope>NUCLEOTIDE SEQUENCE [LARGE SCALE GENOMIC DNA]</scope>
    <source>
        <strain evidence="2 3">CIP 109853</strain>
    </source>
</reference>
<dbReference type="InterPro" id="IPR019587">
    <property type="entry name" value="Polyketide_cyclase/dehydratase"/>
</dbReference>
<dbReference type="Gene3D" id="3.30.530.20">
    <property type="match status" value="1"/>
</dbReference>
<comment type="caution">
    <text evidence="2">The sequence shown here is derived from an EMBL/GenBank/DDBJ whole genome shotgun (WGS) entry which is preliminary data.</text>
</comment>
<keyword evidence="3" id="KW-1185">Reference proteome</keyword>
<name>A0ABY1BRK9_9PSED</name>
<dbReference type="CDD" id="cd07812">
    <property type="entry name" value="SRPBCC"/>
    <property type="match status" value="1"/>
</dbReference>
<gene>
    <name evidence="2" type="ORF">SAMN05216600_1326</name>
</gene>
<dbReference type="SUPFAM" id="SSF55961">
    <property type="entry name" value="Bet v1-like"/>
    <property type="match status" value="1"/>
</dbReference>
<feature type="signal peptide" evidence="1">
    <location>
        <begin position="1"/>
        <end position="22"/>
    </location>
</feature>
<dbReference type="InterPro" id="IPR023393">
    <property type="entry name" value="START-like_dom_sf"/>
</dbReference>
<dbReference type="EMBL" id="FOFP01000032">
    <property type="protein sequence ID" value="SER45949.1"/>
    <property type="molecule type" value="Genomic_DNA"/>
</dbReference>
<feature type="chain" id="PRO_5046760132" evidence="1">
    <location>
        <begin position="23"/>
        <end position="162"/>
    </location>
</feature>
<dbReference type="Proteomes" id="UP000198512">
    <property type="component" value="Unassembled WGS sequence"/>
</dbReference>
<accession>A0ABY1BRK9</accession>
<keyword evidence="1" id="KW-0732">Signal</keyword>
<evidence type="ECO:0000313" key="3">
    <source>
        <dbReference type="Proteomes" id="UP000198512"/>
    </source>
</evidence>
<protein>
    <submittedName>
        <fullName evidence="2">Polyketide cyclase / dehydrase and lipid transport</fullName>
    </submittedName>
</protein>